<accession>A0A1H6UQQ1</accession>
<gene>
    <name evidence="3" type="ORF">SAMN05660742_10225</name>
</gene>
<dbReference type="EMBL" id="FNZK01000002">
    <property type="protein sequence ID" value="SEI94548.1"/>
    <property type="molecule type" value="Genomic_DNA"/>
</dbReference>
<keyword evidence="4" id="KW-1185">Reference proteome</keyword>
<dbReference type="Pfam" id="PF00072">
    <property type="entry name" value="Response_reg"/>
    <property type="match status" value="1"/>
</dbReference>
<dbReference type="SMART" id="SM00448">
    <property type="entry name" value="REC"/>
    <property type="match status" value="1"/>
</dbReference>
<keyword evidence="1" id="KW-0597">Phosphoprotein</keyword>
<dbReference type="InterPro" id="IPR011006">
    <property type="entry name" value="CheY-like_superfamily"/>
</dbReference>
<sequence length="120" mass="13382">MKKVLIVDDAAFVRFAMKNMLEKNGYEVVGEAPDGSTAILQYKELQPDFVTMDITMPGMNGIETLKEIKKFDPNAVIVMVSAMGHENFVKEAVLNGAVYFLVKPIKEENLIEVLSKIIES</sequence>
<feature type="domain" description="Response regulatory" evidence="2">
    <location>
        <begin position="3"/>
        <end position="118"/>
    </location>
</feature>
<dbReference type="PANTHER" id="PTHR43228:SF1">
    <property type="entry name" value="TWO-COMPONENT RESPONSE REGULATOR ARR22"/>
    <property type="match status" value="1"/>
</dbReference>
<dbReference type="PROSITE" id="PS50110">
    <property type="entry name" value="RESPONSE_REGULATORY"/>
    <property type="match status" value="1"/>
</dbReference>
<reference evidence="3 4" key="1">
    <citation type="submission" date="2016-10" db="EMBL/GenBank/DDBJ databases">
        <authorList>
            <person name="de Groot N.N."/>
        </authorList>
    </citation>
    <scope>NUCLEOTIDE SEQUENCE [LARGE SCALE GENOMIC DNA]</scope>
    <source>
        <strain evidence="3 4">DSM 2179</strain>
    </source>
</reference>
<dbReference type="GO" id="GO:0000160">
    <property type="term" value="P:phosphorelay signal transduction system"/>
    <property type="evidence" value="ECO:0007669"/>
    <property type="project" value="InterPro"/>
</dbReference>
<dbReference type="Proteomes" id="UP000199662">
    <property type="component" value="Unassembled WGS sequence"/>
</dbReference>
<dbReference type="Gene3D" id="3.40.50.2300">
    <property type="match status" value="1"/>
</dbReference>
<dbReference type="PANTHER" id="PTHR43228">
    <property type="entry name" value="TWO-COMPONENT RESPONSE REGULATOR"/>
    <property type="match status" value="1"/>
</dbReference>
<dbReference type="InterPro" id="IPR001789">
    <property type="entry name" value="Sig_transdc_resp-reg_receiver"/>
</dbReference>
<dbReference type="AlphaFoldDB" id="A0A1H6UQQ1"/>
<evidence type="ECO:0000259" key="2">
    <source>
        <dbReference type="PROSITE" id="PS50110"/>
    </source>
</evidence>
<dbReference type="RefSeq" id="WP_019553384.1">
    <property type="nucleotide sequence ID" value="NZ_FNZK01000002.1"/>
</dbReference>
<dbReference type="SUPFAM" id="SSF52172">
    <property type="entry name" value="CheY-like"/>
    <property type="match status" value="1"/>
</dbReference>
<organism evidence="3 4">
    <name type="scientific">Propionispira arboris</name>
    <dbReference type="NCBI Taxonomy" id="84035"/>
    <lineage>
        <taxon>Bacteria</taxon>
        <taxon>Bacillati</taxon>
        <taxon>Bacillota</taxon>
        <taxon>Negativicutes</taxon>
        <taxon>Selenomonadales</taxon>
        <taxon>Selenomonadaceae</taxon>
        <taxon>Propionispira</taxon>
    </lineage>
</organism>
<evidence type="ECO:0000313" key="4">
    <source>
        <dbReference type="Proteomes" id="UP000199662"/>
    </source>
</evidence>
<proteinExistence type="predicted"/>
<protein>
    <submittedName>
        <fullName evidence="3">Two-component system, chemotaxis family, response regulator CheY</fullName>
    </submittedName>
</protein>
<evidence type="ECO:0000313" key="3">
    <source>
        <dbReference type="EMBL" id="SEI94548.1"/>
    </source>
</evidence>
<name>A0A1H6UQQ1_9FIRM</name>
<dbReference type="STRING" id="84035.SAMN05660742_10225"/>
<evidence type="ECO:0000256" key="1">
    <source>
        <dbReference type="PROSITE-ProRule" id="PRU00169"/>
    </source>
</evidence>
<dbReference type="InterPro" id="IPR052048">
    <property type="entry name" value="ST_Response_Regulator"/>
</dbReference>
<feature type="modified residue" description="4-aspartylphosphate" evidence="1">
    <location>
        <position position="53"/>
    </location>
</feature>